<organism evidence="2 3">
    <name type="scientific">Vibrio agarivorans</name>
    <dbReference type="NCBI Taxonomy" id="153622"/>
    <lineage>
        <taxon>Bacteria</taxon>
        <taxon>Pseudomonadati</taxon>
        <taxon>Pseudomonadota</taxon>
        <taxon>Gammaproteobacteria</taxon>
        <taxon>Vibrionales</taxon>
        <taxon>Vibrionaceae</taxon>
        <taxon>Vibrio</taxon>
    </lineage>
</organism>
<dbReference type="Pfam" id="PF00563">
    <property type="entry name" value="EAL"/>
    <property type="match status" value="1"/>
</dbReference>
<sequence>MKYSYIARQPILDRSKRTIGYELLFRDGPNNTFPEIDPDLATSRLLSDHFLSTHYSTLGDNLGFVNFPYQSLINRIPTLFPSDNLVVEILEDCAPTSELLSAVREMALAGYTIALDDFVPSKEWRPFLPFVSIIKFDIRSISIEKAEIFIRKLEQTKIRFLAEKVETYEDFQRAHDAGFDYFQGYFFSKPEMIQRKALEPSFITVVQLCKQLAKPSIDYKALENLFSQDLSLSYKLLTYVNSSVMVSAKIKSFKQALVYLGEERLRKFVALVAIASTKESKPDYLYRLSVQRARFCELVARKVKSDVDPGDAFLTGMFSLLDSLLDQPIADLLESMPVDEAVKTALADGTGTLANILGTAISYEQANWQALAELSATLKLSDESLSQCYDDAVQWTGDLLASAETGTPS</sequence>
<dbReference type="RefSeq" id="WP_289962794.1">
    <property type="nucleotide sequence ID" value="NZ_JAUEOZ010000002.1"/>
</dbReference>
<dbReference type="Proteomes" id="UP001169719">
    <property type="component" value="Unassembled WGS sequence"/>
</dbReference>
<evidence type="ECO:0000259" key="1">
    <source>
        <dbReference type="PROSITE" id="PS51833"/>
    </source>
</evidence>
<feature type="domain" description="HDOD" evidence="1">
    <location>
        <begin position="198"/>
        <end position="384"/>
    </location>
</feature>
<reference evidence="2" key="1">
    <citation type="submission" date="2024-05" db="EMBL/GenBank/DDBJ databases">
        <title>Genome Sequences of Four Agar- Degrading Marine Bacteria.</title>
        <authorList>
            <person name="Phillips E.K."/>
            <person name="Shaffer J.C."/>
            <person name="Henson M.W."/>
            <person name="Temperton B."/>
            <person name="Thrash C.J."/>
            <person name="Martin M.O."/>
        </authorList>
    </citation>
    <scope>NUCLEOTIDE SEQUENCE</scope>
    <source>
        <strain evidence="2">EKP203</strain>
    </source>
</reference>
<evidence type="ECO:0000313" key="2">
    <source>
        <dbReference type="EMBL" id="MDN2482741.1"/>
    </source>
</evidence>
<dbReference type="PIRSF" id="PIRSF003180">
    <property type="entry name" value="DiGMPpdiest_YuxH"/>
    <property type="match status" value="1"/>
</dbReference>
<keyword evidence="3" id="KW-1185">Reference proteome</keyword>
<dbReference type="SUPFAM" id="SSF141868">
    <property type="entry name" value="EAL domain-like"/>
    <property type="match status" value="1"/>
</dbReference>
<evidence type="ECO:0000313" key="3">
    <source>
        <dbReference type="Proteomes" id="UP001169719"/>
    </source>
</evidence>
<dbReference type="InterPro" id="IPR052340">
    <property type="entry name" value="RNase_Y/CdgJ"/>
</dbReference>
<dbReference type="PANTHER" id="PTHR33525">
    <property type="match status" value="1"/>
</dbReference>
<accession>A0ABT7Y3X3</accession>
<dbReference type="InterPro" id="IPR035919">
    <property type="entry name" value="EAL_sf"/>
</dbReference>
<dbReference type="Gene3D" id="3.20.20.450">
    <property type="entry name" value="EAL domain"/>
    <property type="match status" value="1"/>
</dbReference>
<dbReference type="Gene3D" id="1.10.3210.10">
    <property type="entry name" value="Hypothetical protein af1432"/>
    <property type="match status" value="1"/>
</dbReference>
<protein>
    <submittedName>
        <fullName evidence="2">HDOD domain-containing protein</fullName>
    </submittedName>
</protein>
<dbReference type="InterPro" id="IPR013976">
    <property type="entry name" value="HDOD"/>
</dbReference>
<comment type="caution">
    <text evidence="2">The sequence shown here is derived from an EMBL/GenBank/DDBJ whole genome shotgun (WGS) entry which is preliminary data.</text>
</comment>
<dbReference type="Pfam" id="PF08668">
    <property type="entry name" value="HDOD"/>
    <property type="match status" value="1"/>
</dbReference>
<gene>
    <name evidence="2" type="ORF">QWJ08_15485</name>
</gene>
<dbReference type="EMBL" id="JAUEOZ010000002">
    <property type="protein sequence ID" value="MDN2482741.1"/>
    <property type="molecule type" value="Genomic_DNA"/>
</dbReference>
<dbReference type="PANTHER" id="PTHR33525:SF4">
    <property type="entry name" value="CYCLIC DI-GMP PHOSPHODIESTERASE CDGJ"/>
    <property type="match status" value="1"/>
</dbReference>
<proteinExistence type="predicted"/>
<dbReference type="InterPro" id="IPR001633">
    <property type="entry name" value="EAL_dom"/>
</dbReference>
<dbReference type="InterPro" id="IPR014408">
    <property type="entry name" value="dGMP_Pdiesterase_EAL/HD-GYP"/>
</dbReference>
<name>A0ABT7Y3X3_9VIBR</name>
<dbReference type="SUPFAM" id="SSF109604">
    <property type="entry name" value="HD-domain/PDEase-like"/>
    <property type="match status" value="1"/>
</dbReference>
<dbReference type="PROSITE" id="PS51833">
    <property type="entry name" value="HDOD"/>
    <property type="match status" value="1"/>
</dbReference>